<name>A0A1Y0LQA6_TATCI</name>
<keyword evidence="3" id="KW-1185">Reference proteome</keyword>
<protein>
    <submittedName>
        <fullName evidence="1">Uncharacterized protein</fullName>
    </submittedName>
</protein>
<organism evidence="1 4">
    <name type="scientific">Tatumella citrea</name>
    <name type="common">Pantoea citrea</name>
    <dbReference type="NCBI Taxonomy" id="53336"/>
    <lineage>
        <taxon>Bacteria</taxon>
        <taxon>Pseudomonadati</taxon>
        <taxon>Pseudomonadota</taxon>
        <taxon>Gammaproteobacteria</taxon>
        <taxon>Enterobacterales</taxon>
        <taxon>Erwiniaceae</taxon>
        <taxon>Tatumella</taxon>
    </lineage>
</organism>
<dbReference type="EMBL" id="CP015581">
    <property type="protein sequence ID" value="ARU99930.1"/>
    <property type="molecule type" value="Genomic_DNA"/>
</dbReference>
<evidence type="ECO:0000313" key="4">
    <source>
        <dbReference type="Proteomes" id="UP000195814"/>
    </source>
</evidence>
<evidence type="ECO:0000313" key="2">
    <source>
        <dbReference type="EMBL" id="ARU99930.1"/>
    </source>
</evidence>
<reference evidence="3 4" key="1">
    <citation type="submission" date="2016-05" db="EMBL/GenBank/DDBJ databases">
        <title>Complete genome sequence of two 2,5-diketo-D-glunonic acid producing strain Tatumella citrea.</title>
        <authorList>
            <person name="Duan C."/>
            <person name="Yang J."/>
            <person name="Yang S."/>
        </authorList>
    </citation>
    <scope>NUCLEOTIDE SEQUENCE [LARGE SCALE GENOMIC DNA]</scope>
    <source>
        <strain evidence="2 3">ATCC 39140</strain>
        <strain evidence="1 4">DSM 13699</strain>
    </source>
</reference>
<accession>A0A1Y0LQA6</accession>
<dbReference type="Proteomes" id="UP000195814">
    <property type="component" value="Chromosome"/>
</dbReference>
<sequence>MAKKKRPPLHTEYAVMDAIIRNPCSRPPLVGPTDLINFEFIQARDMPAEEPYRHFSKKMGNKPFI</sequence>
<evidence type="ECO:0000313" key="1">
    <source>
        <dbReference type="EMBL" id="ARU95890.1"/>
    </source>
</evidence>
<dbReference type="KEGG" id="tci:A7K98_20565"/>
<dbReference type="AlphaFoldDB" id="A0A1Y0LQA6"/>
<dbReference type="Proteomes" id="UP000195729">
    <property type="component" value="Chromosome"/>
</dbReference>
<evidence type="ECO:0000313" key="3">
    <source>
        <dbReference type="Proteomes" id="UP000195729"/>
    </source>
</evidence>
<dbReference type="EMBL" id="CP015579">
    <property type="protein sequence ID" value="ARU95890.1"/>
    <property type="molecule type" value="Genomic_DNA"/>
</dbReference>
<gene>
    <name evidence="1" type="ORF">A7K98_20565</name>
    <name evidence="2" type="ORF">A7K99_20550</name>
</gene>
<proteinExistence type="predicted"/>